<proteinExistence type="predicted"/>
<keyword evidence="1" id="KW-1133">Transmembrane helix</keyword>
<dbReference type="PANTHER" id="PTHR14136">
    <property type="entry name" value="BTB_POZ DOMAIN-CONTAINING PROTEIN KCTD9"/>
    <property type="match status" value="1"/>
</dbReference>
<dbReference type="Proteomes" id="UP000269154">
    <property type="component" value="Unassembled WGS sequence"/>
</dbReference>
<keyword evidence="3" id="KW-1185">Reference proteome</keyword>
<keyword evidence="1" id="KW-0472">Membrane</keyword>
<reference evidence="2 3" key="1">
    <citation type="journal article" date="2018" name="ACS Chem. Biol.">
        <title>Ketoreductase domain dysfunction expands chemodiversity: malyngamide biosynthesis in the cyanobacterium Okeania hirsuta.</title>
        <authorList>
            <person name="Moss N.A."/>
            <person name="Leao T."/>
            <person name="Rankin M."/>
            <person name="McCullough T.M."/>
            <person name="Qu P."/>
            <person name="Korobeynikov A."/>
            <person name="Smith J.L."/>
            <person name="Gerwick L."/>
            <person name="Gerwick W.H."/>
        </authorList>
    </citation>
    <scope>NUCLEOTIDE SEQUENCE [LARGE SCALE GENOMIC DNA]</scope>
    <source>
        <strain evidence="2 3">PAB10Feb10-1</strain>
    </source>
</reference>
<evidence type="ECO:0000313" key="2">
    <source>
        <dbReference type="EMBL" id="RQH51451.1"/>
    </source>
</evidence>
<sequence length="354" mass="40697">MKIKFIAAGLGILSILSVSFSVVKLRQNQVLDRTVNYAQIETWQHDSREDFFNWESILEQINSLPLFRYTIGITFIFFFIFVFAIYREKELNPITMKPERVHPVIYLNNLLSSIAKKEPWEVFEKIFLPVFIGLIASFITYDLEQIQEQIADKRLHEQIWENYLKEIREILVDRSNINNTDTDKFDYLDLIRANTLALSIRLEDNKILKGLLLQFLYDTELIRCRQLDADCNRIVSLDRVNLENAQLMNANLEKAKLSGTNFTHAKLTNSTLVEADLSYARLVEAKLNNANLYQANLSFATLNNADLRGADLSQANLTNANLSGAKLDKKTTLLFATLCQTIMPDGKISNEQCP</sequence>
<dbReference type="SUPFAM" id="SSF141571">
    <property type="entry name" value="Pentapeptide repeat-like"/>
    <property type="match status" value="1"/>
</dbReference>
<keyword evidence="1" id="KW-0812">Transmembrane</keyword>
<dbReference type="EMBL" id="RCBY01000019">
    <property type="protein sequence ID" value="RQH51451.1"/>
    <property type="molecule type" value="Genomic_DNA"/>
</dbReference>
<comment type="caution">
    <text evidence="2">The sequence shown here is derived from an EMBL/GenBank/DDBJ whole genome shotgun (WGS) entry which is preliminary data.</text>
</comment>
<dbReference type="InterPro" id="IPR051082">
    <property type="entry name" value="Pentapeptide-BTB/POZ_domain"/>
</dbReference>
<gene>
    <name evidence="2" type="ORF">D5R40_05665</name>
</gene>
<dbReference type="Gene3D" id="2.160.20.80">
    <property type="entry name" value="E3 ubiquitin-protein ligase SopA"/>
    <property type="match status" value="1"/>
</dbReference>
<dbReference type="AlphaFoldDB" id="A0A3N6Q0F9"/>
<dbReference type="OrthoDB" id="8559311at2"/>
<organism evidence="2 3">
    <name type="scientific">Okeania hirsuta</name>
    <dbReference type="NCBI Taxonomy" id="1458930"/>
    <lineage>
        <taxon>Bacteria</taxon>
        <taxon>Bacillati</taxon>
        <taxon>Cyanobacteriota</taxon>
        <taxon>Cyanophyceae</taxon>
        <taxon>Oscillatoriophycideae</taxon>
        <taxon>Oscillatoriales</taxon>
        <taxon>Microcoleaceae</taxon>
        <taxon>Okeania</taxon>
    </lineage>
</organism>
<accession>A0A3N6Q0F9</accession>
<dbReference type="InterPro" id="IPR001646">
    <property type="entry name" value="5peptide_repeat"/>
</dbReference>
<dbReference type="Pfam" id="PF00805">
    <property type="entry name" value="Pentapeptide"/>
    <property type="match status" value="2"/>
</dbReference>
<evidence type="ECO:0000256" key="1">
    <source>
        <dbReference type="SAM" id="Phobius"/>
    </source>
</evidence>
<dbReference type="PANTHER" id="PTHR14136:SF17">
    <property type="entry name" value="BTB_POZ DOMAIN-CONTAINING PROTEIN KCTD9"/>
    <property type="match status" value="1"/>
</dbReference>
<feature type="transmembrane region" description="Helical" evidence="1">
    <location>
        <begin position="66"/>
        <end position="86"/>
    </location>
</feature>
<name>A0A3N6Q0F9_9CYAN</name>
<protein>
    <submittedName>
        <fullName evidence="2">Pentapeptide repeat-containing protein</fullName>
    </submittedName>
</protein>
<evidence type="ECO:0000313" key="3">
    <source>
        <dbReference type="Proteomes" id="UP000269154"/>
    </source>
</evidence>
<dbReference type="RefSeq" id="WP_124143015.1">
    <property type="nucleotide sequence ID" value="NZ_CAWOKI010000246.1"/>
</dbReference>